<reference evidence="2 3" key="1">
    <citation type="submission" date="2013-03" db="EMBL/GenBank/DDBJ databases">
        <title>The Genome Sequence of Phialophora europaea CBS 101466.</title>
        <authorList>
            <consortium name="The Broad Institute Genomics Platform"/>
            <person name="Cuomo C."/>
            <person name="de Hoog S."/>
            <person name="Gorbushina A."/>
            <person name="Walker B."/>
            <person name="Young S.K."/>
            <person name="Zeng Q."/>
            <person name="Gargeya S."/>
            <person name="Fitzgerald M."/>
            <person name="Haas B."/>
            <person name="Abouelleil A."/>
            <person name="Allen A.W."/>
            <person name="Alvarado L."/>
            <person name="Arachchi H.M."/>
            <person name="Berlin A.M."/>
            <person name="Chapman S.B."/>
            <person name="Gainer-Dewar J."/>
            <person name="Goldberg J."/>
            <person name="Griggs A."/>
            <person name="Gujja S."/>
            <person name="Hansen M."/>
            <person name="Howarth C."/>
            <person name="Imamovic A."/>
            <person name="Ireland A."/>
            <person name="Larimer J."/>
            <person name="McCowan C."/>
            <person name="Murphy C."/>
            <person name="Pearson M."/>
            <person name="Poon T.W."/>
            <person name="Priest M."/>
            <person name="Roberts A."/>
            <person name="Saif S."/>
            <person name="Shea T."/>
            <person name="Sisk P."/>
            <person name="Sykes S."/>
            <person name="Wortman J."/>
            <person name="Nusbaum C."/>
            <person name="Birren B."/>
        </authorList>
    </citation>
    <scope>NUCLEOTIDE SEQUENCE [LARGE SCALE GENOMIC DNA]</scope>
    <source>
        <strain evidence="2 3">CBS 101466</strain>
    </source>
</reference>
<evidence type="ECO:0008006" key="4">
    <source>
        <dbReference type="Google" id="ProtNLM"/>
    </source>
</evidence>
<dbReference type="PANTHER" id="PTHR40462">
    <property type="entry name" value="CHROMOSOME 1, WHOLE GENOME SHOTGUN SEQUENCE"/>
    <property type="match status" value="1"/>
</dbReference>
<dbReference type="OrthoDB" id="3050608at2759"/>
<evidence type="ECO:0000313" key="3">
    <source>
        <dbReference type="Proteomes" id="UP000030752"/>
    </source>
</evidence>
<feature type="compositionally biased region" description="Gly residues" evidence="1">
    <location>
        <begin position="33"/>
        <end position="43"/>
    </location>
</feature>
<feature type="compositionally biased region" description="Basic and acidic residues" evidence="1">
    <location>
        <begin position="54"/>
        <end position="67"/>
    </location>
</feature>
<evidence type="ECO:0000313" key="2">
    <source>
        <dbReference type="EMBL" id="ETN38836.1"/>
    </source>
</evidence>
<gene>
    <name evidence="2" type="ORF">HMPREF1541_06876</name>
</gene>
<dbReference type="PANTHER" id="PTHR40462:SF1">
    <property type="entry name" value="EXPRESSED PROTEIN"/>
    <property type="match status" value="1"/>
</dbReference>
<sequence length="115" mass="12358">MDKLNETLSSFTGGSNNNNQQPQQQSGGEQKQEGGGSFLGGIGDKINTAAGGGRESEKNEDMLDKGIDYVQENVLGQGPQDNESAIEQAKDEQIANFVRDKYKSTTGSDFPIKDK</sequence>
<dbReference type="GeneID" id="19974215"/>
<dbReference type="Proteomes" id="UP000030752">
    <property type="component" value="Unassembled WGS sequence"/>
</dbReference>
<protein>
    <recommendedName>
        <fullName evidence="4">DNA damage-responsive protein 48</fullName>
    </recommendedName>
</protein>
<organism evidence="2 3">
    <name type="scientific">Cyphellophora europaea (strain CBS 101466)</name>
    <name type="common">Phialophora europaea</name>
    <dbReference type="NCBI Taxonomy" id="1220924"/>
    <lineage>
        <taxon>Eukaryota</taxon>
        <taxon>Fungi</taxon>
        <taxon>Dikarya</taxon>
        <taxon>Ascomycota</taxon>
        <taxon>Pezizomycotina</taxon>
        <taxon>Eurotiomycetes</taxon>
        <taxon>Chaetothyriomycetidae</taxon>
        <taxon>Chaetothyriales</taxon>
        <taxon>Cyphellophoraceae</taxon>
        <taxon>Cyphellophora</taxon>
    </lineage>
</organism>
<dbReference type="STRING" id="1220924.W2RQP6"/>
<dbReference type="VEuPathDB" id="FungiDB:HMPREF1541_06876"/>
<evidence type="ECO:0000256" key="1">
    <source>
        <dbReference type="SAM" id="MobiDB-lite"/>
    </source>
</evidence>
<dbReference type="InParanoid" id="W2RQP6"/>
<dbReference type="eggNOG" id="ENOG502S9RM">
    <property type="taxonomic scope" value="Eukaryota"/>
</dbReference>
<dbReference type="HOGENOM" id="CLU_100306_0_0_1"/>
<name>W2RQP6_CYPE1</name>
<dbReference type="AlphaFoldDB" id="W2RQP6"/>
<feature type="compositionally biased region" description="Polar residues" evidence="1">
    <location>
        <begin position="1"/>
        <end position="12"/>
    </location>
</feature>
<dbReference type="RefSeq" id="XP_008719425.1">
    <property type="nucleotide sequence ID" value="XM_008721203.1"/>
</dbReference>
<dbReference type="EMBL" id="KB822722">
    <property type="protein sequence ID" value="ETN38836.1"/>
    <property type="molecule type" value="Genomic_DNA"/>
</dbReference>
<keyword evidence="3" id="KW-1185">Reference proteome</keyword>
<proteinExistence type="predicted"/>
<accession>W2RQP6</accession>
<feature type="region of interest" description="Disordered" evidence="1">
    <location>
        <begin position="1"/>
        <end position="87"/>
    </location>
</feature>
<feature type="compositionally biased region" description="Low complexity" evidence="1">
    <location>
        <begin position="13"/>
        <end position="29"/>
    </location>
</feature>